<gene>
    <name evidence="2" type="ORF">M427DRAFT_366806</name>
</gene>
<protein>
    <submittedName>
        <fullName evidence="2">Uncharacterized protein</fullName>
    </submittedName>
</protein>
<proteinExistence type="predicted"/>
<evidence type="ECO:0000313" key="2">
    <source>
        <dbReference type="EMBL" id="KXS13442.1"/>
    </source>
</evidence>
<accession>A0A139A9E7</accession>
<name>A0A139A9E7_GONPJ</name>
<feature type="compositionally biased region" description="Polar residues" evidence="1">
    <location>
        <begin position="136"/>
        <end position="154"/>
    </location>
</feature>
<sequence length="468" mass="52776">MDTSGPVIDPQLRDYRERMRRRETGGIEQARSSFTHRESQNAHRSASAQAPPIQPRPEAHHDPDFILAQRLQQEEEDAFFREQSGHSGPLQRQNDGRSAAARDARSANQPSRDRDGDWEMLDTDRLQLPGSFVDPNEQQMNRDYSTGATTQRPTPLSVDARSLWERELDLMRSDANGQRQANGGNPGELSQQELDEMVARQLQAEEEGEEIPSAAAPTAPRQSLQERRPVTDPRSSLLAGFDDNFNAHFEDPFFSRQSLRGGRVHPGDDFGDNFDRHFDHPFFRGTGVRSGRLHPGAAPIDPFDIFGSIAGRDRGGVSVHFGDEDGFTVTRDNFGPWRDGLAPRLVSRYGRDVGESMLGEMPMTYEVGSKFFPPLQKLFATHTFTFFRKCSNLPNVLVLLYLAGPRPIRSSRFPPQSTPLSPNRHLHLPTQLLEARLPLQLHHQRTLTKTRHILNAVSAWKILKLGMT</sequence>
<dbReference type="AlphaFoldDB" id="A0A139A9E7"/>
<feature type="compositionally biased region" description="Basic and acidic residues" evidence="1">
    <location>
        <begin position="11"/>
        <end position="25"/>
    </location>
</feature>
<evidence type="ECO:0000256" key="1">
    <source>
        <dbReference type="SAM" id="MobiDB-lite"/>
    </source>
</evidence>
<feature type="region of interest" description="Disordered" evidence="1">
    <location>
        <begin position="1"/>
        <end position="159"/>
    </location>
</feature>
<evidence type="ECO:0000313" key="3">
    <source>
        <dbReference type="Proteomes" id="UP000070544"/>
    </source>
</evidence>
<feature type="compositionally biased region" description="Basic and acidic residues" evidence="1">
    <location>
        <begin position="100"/>
        <end position="125"/>
    </location>
</feature>
<feature type="region of interest" description="Disordered" evidence="1">
    <location>
        <begin position="202"/>
        <end position="236"/>
    </location>
</feature>
<dbReference type="Proteomes" id="UP000070544">
    <property type="component" value="Unassembled WGS sequence"/>
</dbReference>
<organism evidence="2 3">
    <name type="scientific">Gonapodya prolifera (strain JEL478)</name>
    <name type="common">Monoblepharis prolifera</name>
    <dbReference type="NCBI Taxonomy" id="1344416"/>
    <lineage>
        <taxon>Eukaryota</taxon>
        <taxon>Fungi</taxon>
        <taxon>Fungi incertae sedis</taxon>
        <taxon>Chytridiomycota</taxon>
        <taxon>Chytridiomycota incertae sedis</taxon>
        <taxon>Monoblepharidomycetes</taxon>
        <taxon>Monoblepharidales</taxon>
        <taxon>Gonapodyaceae</taxon>
        <taxon>Gonapodya</taxon>
    </lineage>
</organism>
<dbReference type="EMBL" id="KQ965777">
    <property type="protein sequence ID" value="KXS13442.1"/>
    <property type="molecule type" value="Genomic_DNA"/>
</dbReference>
<reference evidence="2 3" key="1">
    <citation type="journal article" date="2015" name="Genome Biol. Evol.">
        <title>Phylogenomic analyses indicate that early fungi evolved digesting cell walls of algal ancestors of land plants.</title>
        <authorList>
            <person name="Chang Y."/>
            <person name="Wang S."/>
            <person name="Sekimoto S."/>
            <person name="Aerts A.L."/>
            <person name="Choi C."/>
            <person name="Clum A."/>
            <person name="LaButti K.M."/>
            <person name="Lindquist E.A."/>
            <person name="Yee Ngan C."/>
            <person name="Ohm R.A."/>
            <person name="Salamov A.A."/>
            <person name="Grigoriev I.V."/>
            <person name="Spatafora J.W."/>
            <person name="Berbee M.L."/>
        </authorList>
    </citation>
    <scope>NUCLEOTIDE SEQUENCE [LARGE SCALE GENOMIC DNA]</scope>
    <source>
        <strain evidence="2 3">JEL478</strain>
    </source>
</reference>
<keyword evidence="3" id="KW-1185">Reference proteome</keyword>